<evidence type="ECO:0000256" key="1">
    <source>
        <dbReference type="SAM" id="MobiDB-lite"/>
    </source>
</evidence>
<feature type="compositionally biased region" description="Acidic residues" evidence="1">
    <location>
        <begin position="130"/>
        <end position="139"/>
    </location>
</feature>
<protein>
    <submittedName>
        <fullName evidence="2">KAT6A</fullName>
    </submittedName>
</protein>
<comment type="caution">
    <text evidence="2">The sequence shown here is derived from an EMBL/GenBank/DDBJ whole genome shotgun (WGS) entry which is preliminary data.</text>
</comment>
<sequence>MNGEFVRADEEDEAGCEHDVPDGYQFIDYDEVNEDVDESEDGNENDDGYQLASEDDPEDDSSFEATHNSAHQDDDDSVDEELERAQRIAESRIDAMLRRQFGDGDLFTAIEQTTSNEVPQTKTNVTTNNVEDEDEEEDYDEDYNNFEANFEQLSQQEVNSDNTLSSQQTELIQQTLSSLSLTAPEWAKNNKEWLSAVQRVAHNLDK</sequence>
<organism evidence="2 3">
    <name type="scientific">Acrasis kona</name>
    <dbReference type="NCBI Taxonomy" id="1008807"/>
    <lineage>
        <taxon>Eukaryota</taxon>
        <taxon>Discoba</taxon>
        <taxon>Heterolobosea</taxon>
        <taxon>Tetramitia</taxon>
        <taxon>Eutetramitia</taxon>
        <taxon>Acrasidae</taxon>
        <taxon>Acrasis</taxon>
    </lineage>
</organism>
<gene>
    <name evidence="2" type="ORF">AKO1_000779</name>
</gene>
<evidence type="ECO:0000313" key="2">
    <source>
        <dbReference type="EMBL" id="KAL0487388.1"/>
    </source>
</evidence>
<feature type="compositionally biased region" description="Acidic residues" evidence="1">
    <location>
        <begin position="28"/>
        <end position="62"/>
    </location>
</feature>
<dbReference type="Proteomes" id="UP001431209">
    <property type="component" value="Unassembled WGS sequence"/>
</dbReference>
<keyword evidence="3" id="KW-1185">Reference proteome</keyword>
<dbReference type="EMBL" id="JAOPGA020001336">
    <property type="protein sequence ID" value="KAL0487388.1"/>
    <property type="molecule type" value="Genomic_DNA"/>
</dbReference>
<feature type="region of interest" description="Disordered" evidence="1">
    <location>
        <begin position="112"/>
        <end position="139"/>
    </location>
</feature>
<evidence type="ECO:0000313" key="3">
    <source>
        <dbReference type="Proteomes" id="UP001431209"/>
    </source>
</evidence>
<feature type="region of interest" description="Disordered" evidence="1">
    <location>
        <begin position="1"/>
        <end position="87"/>
    </location>
</feature>
<feature type="compositionally biased region" description="Acidic residues" evidence="1">
    <location>
        <begin position="73"/>
        <end position="82"/>
    </location>
</feature>
<proteinExistence type="predicted"/>
<feature type="compositionally biased region" description="Polar residues" evidence="1">
    <location>
        <begin position="112"/>
        <end position="123"/>
    </location>
</feature>
<name>A0AAW2ZEH1_9EUKA</name>
<reference evidence="2 3" key="1">
    <citation type="submission" date="2024-03" db="EMBL/GenBank/DDBJ databases">
        <title>The Acrasis kona genome and developmental transcriptomes reveal deep origins of eukaryotic multicellular pathways.</title>
        <authorList>
            <person name="Sheikh S."/>
            <person name="Fu C.-J."/>
            <person name="Brown M.W."/>
            <person name="Baldauf S.L."/>
        </authorList>
    </citation>
    <scope>NUCLEOTIDE SEQUENCE [LARGE SCALE GENOMIC DNA]</scope>
    <source>
        <strain evidence="2 3">ATCC MYA-3509</strain>
    </source>
</reference>
<accession>A0AAW2ZEH1</accession>
<dbReference type="AlphaFoldDB" id="A0AAW2ZEH1"/>